<reference evidence="1" key="1">
    <citation type="submission" date="2020-05" db="EMBL/GenBank/DDBJ databases">
        <authorList>
            <person name="Chiriac C."/>
            <person name="Salcher M."/>
            <person name="Ghai R."/>
            <person name="Kavagutti S V."/>
        </authorList>
    </citation>
    <scope>NUCLEOTIDE SEQUENCE</scope>
</reference>
<organism evidence="1">
    <name type="scientific">uncultured Caudovirales phage</name>
    <dbReference type="NCBI Taxonomy" id="2100421"/>
    <lineage>
        <taxon>Viruses</taxon>
        <taxon>Duplodnaviria</taxon>
        <taxon>Heunggongvirae</taxon>
        <taxon>Uroviricota</taxon>
        <taxon>Caudoviricetes</taxon>
        <taxon>Peduoviridae</taxon>
        <taxon>Maltschvirus</taxon>
        <taxon>Maltschvirus maltsch</taxon>
    </lineage>
</organism>
<protein>
    <submittedName>
        <fullName evidence="1">Uncharacterized protein</fullName>
    </submittedName>
</protein>
<sequence length="144" mass="16168">MNTGSTGRKAGPGRPTKDRGLLARVHHAAKANVEVVEMIASYIEDGMPVIDAAALAGLPWSTVYSWRASHPQIDLILAEAEAKATGKAVRRLMHEIEDPDGDWKAALEYLKRRRKDEWSDRQDLNLQHDGQIEVVIRYEDEEPK</sequence>
<dbReference type="Gene3D" id="1.10.10.60">
    <property type="entry name" value="Homeodomain-like"/>
    <property type="match status" value="1"/>
</dbReference>
<gene>
    <name evidence="1" type="ORF">UFOVP210_19</name>
</gene>
<proteinExistence type="predicted"/>
<accession>A0A6J7WR43</accession>
<dbReference type="EMBL" id="LR798251">
    <property type="protein sequence ID" value="CAB5217833.1"/>
    <property type="molecule type" value="Genomic_DNA"/>
</dbReference>
<name>A0A6J7WR43_9CAUD</name>
<evidence type="ECO:0000313" key="1">
    <source>
        <dbReference type="EMBL" id="CAB5217833.1"/>
    </source>
</evidence>